<dbReference type="EMBL" id="JBHRTS010000001">
    <property type="protein sequence ID" value="MFC3192988.1"/>
    <property type="molecule type" value="Genomic_DNA"/>
</dbReference>
<protein>
    <submittedName>
        <fullName evidence="1">DUF937 domain-containing protein</fullName>
    </submittedName>
</protein>
<proteinExistence type="predicted"/>
<accession>A0ABV7J8L4</accession>
<organism evidence="1 2">
    <name type="scientific">Marinicella sediminis</name>
    <dbReference type="NCBI Taxonomy" id="1792834"/>
    <lineage>
        <taxon>Bacteria</taxon>
        <taxon>Pseudomonadati</taxon>
        <taxon>Pseudomonadota</taxon>
        <taxon>Gammaproteobacteria</taxon>
        <taxon>Lysobacterales</taxon>
        <taxon>Marinicellaceae</taxon>
        <taxon>Marinicella</taxon>
    </lineage>
</organism>
<comment type="caution">
    <text evidence="1">The sequence shown here is derived from an EMBL/GenBank/DDBJ whole genome shotgun (WGS) entry which is preliminary data.</text>
</comment>
<dbReference type="InterPro" id="IPR009282">
    <property type="entry name" value="DUF937"/>
</dbReference>
<dbReference type="Pfam" id="PF06078">
    <property type="entry name" value="DUF937"/>
    <property type="match status" value="1"/>
</dbReference>
<name>A0ABV7J8L4_9GAMM</name>
<sequence>MPGILDLIKNNIGQSAVEQVSKQVGGNQAATQQAIAVAIPMLLSALQKNSRSQSGAESLARALERDHQGGILDNLGAVLGQSSTQSMGEKILGHVLGGRQNNVSSQLGKATGLGSQDVTKILANLAPVVLGAVGKAKQQNNLGVSGLQDLLKQERKAIKKEQPNLSFLEKALDSDGDGDVDLADVLKKGGGILGGFFGK</sequence>
<dbReference type="Proteomes" id="UP001595533">
    <property type="component" value="Unassembled WGS sequence"/>
</dbReference>
<keyword evidence="2" id="KW-1185">Reference proteome</keyword>
<evidence type="ECO:0000313" key="1">
    <source>
        <dbReference type="EMBL" id="MFC3192988.1"/>
    </source>
</evidence>
<dbReference type="RefSeq" id="WP_077409646.1">
    <property type="nucleotide sequence ID" value="NZ_JBHRTS010000001.1"/>
</dbReference>
<evidence type="ECO:0000313" key="2">
    <source>
        <dbReference type="Proteomes" id="UP001595533"/>
    </source>
</evidence>
<gene>
    <name evidence="1" type="ORF">ACFODZ_01920</name>
</gene>
<dbReference type="InterPro" id="IPR018247">
    <property type="entry name" value="EF_Hand_1_Ca_BS"/>
</dbReference>
<reference evidence="2" key="1">
    <citation type="journal article" date="2019" name="Int. J. Syst. Evol. Microbiol.">
        <title>The Global Catalogue of Microorganisms (GCM) 10K type strain sequencing project: providing services to taxonomists for standard genome sequencing and annotation.</title>
        <authorList>
            <consortium name="The Broad Institute Genomics Platform"/>
            <consortium name="The Broad Institute Genome Sequencing Center for Infectious Disease"/>
            <person name="Wu L."/>
            <person name="Ma J."/>
        </authorList>
    </citation>
    <scope>NUCLEOTIDE SEQUENCE [LARGE SCALE GENOMIC DNA]</scope>
    <source>
        <strain evidence="2">KCTC 42953</strain>
    </source>
</reference>
<dbReference type="PROSITE" id="PS00018">
    <property type="entry name" value="EF_HAND_1"/>
    <property type="match status" value="1"/>
</dbReference>